<dbReference type="SUPFAM" id="SSF56235">
    <property type="entry name" value="N-terminal nucleophile aminohydrolases (Ntn hydrolases)"/>
    <property type="match status" value="1"/>
</dbReference>
<dbReference type="GO" id="GO:0006002">
    <property type="term" value="P:fructose 6-phosphate metabolic process"/>
    <property type="evidence" value="ECO:0007669"/>
    <property type="project" value="TreeGrafter"/>
</dbReference>
<evidence type="ECO:0000259" key="11">
    <source>
        <dbReference type="PROSITE" id="PS51278"/>
    </source>
</evidence>
<dbReference type="GO" id="GO:0006047">
    <property type="term" value="P:UDP-N-acetylglucosamine metabolic process"/>
    <property type="evidence" value="ECO:0007669"/>
    <property type="project" value="TreeGrafter"/>
</dbReference>
<dbReference type="PROSITE" id="PS51278">
    <property type="entry name" value="GATASE_TYPE_2"/>
    <property type="match status" value="1"/>
</dbReference>
<dbReference type="EMBL" id="CP008743">
    <property type="protein sequence ID" value="ARN85449.1"/>
    <property type="molecule type" value="Genomic_DNA"/>
</dbReference>
<feature type="domain" description="Glutamine amidotransferase type-2" evidence="11">
    <location>
        <begin position="2"/>
        <end position="217"/>
    </location>
</feature>
<dbReference type="Pfam" id="PF13522">
    <property type="entry name" value="GATase_6"/>
    <property type="match status" value="1"/>
</dbReference>
<name>A0A1W6N6Q7_9PROT</name>
<dbReference type="Gene3D" id="3.60.20.10">
    <property type="entry name" value="Glutamine Phosphoribosylpyrophosphate, subunit 1, domain 1"/>
    <property type="match status" value="1"/>
</dbReference>
<dbReference type="InterPro" id="IPR001347">
    <property type="entry name" value="SIS_dom"/>
</dbReference>
<gene>
    <name evidence="10" type="primary">glmS</name>
    <name evidence="13" type="ORF">GQ61_09290</name>
</gene>
<evidence type="ECO:0000256" key="3">
    <source>
        <dbReference type="ARBA" id="ARBA00012916"/>
    </source>
</evidence>
<dbReference type="SUPFAM" id="SSF53697">
    <property type="entry name" value="SIS domain"/>
    <property type="match status" value="1"/>
</dbReference>
<evidence type="ECO:0000256" key="7">
    <source>
        <dbReference type="ARBA" id="ARBA00022679"/>
    </source>
</evidence>
<evidence type="ECO:0000256" key="2">
    <source>
        <dbReference type="ARBA" id="ARBA00004496"/>
    </source>
</evidence>
<feature type="active site" description="For Fru-6P isomerization activity" evidence="10">
    <location>
        <position position="601"/>
    </location>
</feature>
<dbReference type="InterPro" id="IPR035490">
    <property type="entry name" value="GlmS/FrlB_SIS"/>
</dbReference>
<dbReference type="Gene3D" id="3.40.50.10490">
    <property type="entry name" value="Glucose-6-phosphate isomerase like protein, domain 1"/>
    <property type="match status" value="2"/>
</dbReference>
<keyword evidence="6 10" id="KW-0032">Aminotransferase</keyword>
<evidence type="ECO:0000256" key="8">
    <source>
        <dbReference type="ARBA" id="ARBA00022737"/>
    </source>
</evidence>
<dbReference type="FunFam" id="3.40.50.10490:FF:000001">
    <property type="entry name" value="Glutamine--fructose-6-phosphate aminotransferase [isomerizing]"/>
    <property type="match status" value="1"/>
</dbReference>
<evidence type="ECO:0000256" key="9">
    <source>
        <dbReference type="ARBA" id="ARBA00022962"/>
    </source>
</evidence>
<dbReference type="RefSeq" id="WP_085785019.1">
    <property type="nucleotide sequence ID" value="NZ_CP008743.1"/>
</dbReference>
<dbReference type="OrthoDB" id="9761808at2"/>
<evidence type="ECO:0000256" key="10">
    <source>
        <dbReference type="HAMAP-Rule" id="MF_00164"/>
    </source>
</evidence>
<evidence type="ECO:0000313" key="13">
    <source>
        <dbReference type="EMBL" id="ARN85449.1"/>
    </source>
</evidence>
<dbReference type="AlphaFoldDB" id="A0A1W6N6Q7"/>
<feature type="initiator methionine" description="Removed" evidence="10">
    <location>
        <position position="1"/>
    </location>
</feature>
<dbReference type="EC" id="2.6.1.16" evidence="3 10"/>
<comment type="subunit">
    <text evidence="10">Homodimer.</text>
</comment>
<dbReference type="InterPro" id="IPR047084">
    <property type="entry name" value="GFAT_N"/>
</dbReference>
<proteinExistence type="inferred from homology"/>
<dbReference type="Pfam" id="PF01380">
    <property type="entry name" value="SIS"/>
    <property type="match status" value="2"/>
</dbReference>
<dbReference type="GO" id="GO:0097367">
    <property type="term" value="F:carbohydrate derivative binding"/>
    <property type="evidence" value="ECO:0007669"/>
    <property type="project" value="InterPro"/>
</dbReference>
<dbReference type="InterPro" id="IPR035466">
    <property type="entry name" value="GlmS/AgaS_SIS"/>
</dbReference>
<dbReference type="HAMAP" id="MF_00164">
    <property type="entry name" value="GlmS"/>
    <property type="match status" value="1"/>
</dbReference>
<evidence type="ECO:0000256" key="6">
    <source>
        <dbReference type="ARBA" id="ARBA00022576"/>
    </source>
</evidence>
<evidence type="ECO:0000256" key="1">
    <source>
        <dbReference type="ARBA" id="ARBA00001031"/>
    </source>
</evidence>
<dbReference type="GO" id="GO:0006487">
    <property type="term" value="P:protein N-linked glycosylation"/>
    <property type="evidence" value="ECO:0007669"/>
    <property type="project" value="TreeGrafter"/>
</dbReference>
<dbReference type="CDD" id="cd05008">
    <property type="entry name" value="SIS_GlmS_GlmD_1"/>
    <property type="match status" value="1"/>
</dbReference>
<dbReference type="STRING" id="1414854.GQ61_09290"/>
<keyword evidence="8" id="KW-0677">Repeat</keyword>
<organism evidence="13 14">
    <name type="scientific">Candidatus Nucleicultrix amoebiphila FS5</name>
    <dbReference type="NCBI Taxonomy" id="1414854"/>
    <lineage>
        <taxon>Bacteria</taxon>
        <taxon>Pseudomonadati</taxon>
        <taxon>Pseudomonadota</taxon>
        <taxon>Alphaproteobacteria</taxon>
        <taxon>Holosporales</taxon>
        <taxon>Candidatus Nucleicultricaceae</taxon>
        <taxon>Candidatus Nucleicultrix</taxon>
    </lineage>
</organism>
<feature type="domain" description="SIS" evidence="12">
    <location>
        <begin position="454"/>
        <end position="596"/>
    </location>
</feature>
<feature type="domain" description="SIS" evidence="12">
    <location>
        <begin position="282"/>
        <end position="421"/>
    </location>
</feature>
<dbReference type="CDD" id="cd05009">
    <property type="entry name" value="SIS_GlmS_GlmD_2"/>
    <property type="match status" value="1"/>
</dbReference>
<dbReference type="CDD" id="cd00714">
    <property type="entry name" value="GFAT"/>
    <property type="match status" value="1"/>
</dbReference>
<dbReference type="InterPro" id="IPR017932">
    <property type="entry name" value="GATase_2_dom"/>
</dbReference>
<feature type="active site" description="Nucleophile; for GATase activity" evidence="10">
    <location>
        <position position="2"/>
    </location>
</feature>
<dbReference type="GO" id="GO:0005829">
    <property type="term" value="C:cytosol"/>
    <property type="evidence" value="ECO:0007669"/>
    <property type="project" value="TreeGrafter"/>
</dbReference>
<dbReference type="InterPro" id="IPR046348">
    <property type="entry name" value="SIS_dom_sf"/>
</dbReference>
<dbReference type="PANTHER" id="PTHR10937:SF0">
    <property type="entry name" value="GLUTAMINE--FRUCTOSE-6-PHOSPHATE TRANSAMINASE (ISOMERIZING)"/>
    <property type="match status" value="1"/>
</dbReference>
<evidence type="ECO:0000259" key="12">
    <source>
        <dbReference type="PROSITE" id="PS51464"/>
    </source>
</evidence>
<dbReference type="KEGG" id="naf:GQ61_09290"/>
<dbReference type="PROSITE" id="PS51464">
    <property type="entry name" value="SIS"/>
    <property type="match status" value="2"/>
</dbReference>
<dbReference type="FunFam" id="3.60.20.10:FF:000006">
    <property type="entry name" value="Glutamine--fructose-6-phosphate aminotransferase [isomerizing]"/>
    <property type="match status" value="1"/>
</dbReference>
<keyword evidence="9" id="KW-0315">Glutamine amidotransferase</keyword>
<dbReference type="NCBIfam" id="NF001484">
    <property type="entry name" value="PRK00331.1"/>
    <property type="match status" value="1"/>
</dbReference>
<dbReference type="GO" id="GO:0004360">
    <property type="term" value="F:glutamine-fructose-6-phosphate transaminase (isomerizing) activity"/>
    <property type="evidence" value="ECO:0007669"/>
    <property type="project" value="UniProtKB-UniRule"/>
</dbReference>
<comment type="function">
    <text evidence="10">Catalyzes the first step in hexosamine metabolism, converting fructose-6P into glucosamine-6P using glutamine as a nitrogen source.</text>
</comment>
<dbReference type="NCBIfam" id="TIGR01135">
    <property type="entry name" value="glmS"/>
    <property type="match status" value="1"/>
</dbReference>
<comment type="subcellular location">
    <subcellularLocation>
        <location evidence="2 10">Cytoplasm</location>
    </subcellularLocation>
</comment>
<evidence type="ECO:0000313" key="14">
    <source>
        <dbReference type="Proteomes" id="UP000237351"/>
    </source>
</evidence>
<keyword evidence="14" id="KW-1185">Reference proteome</keyword>
<keyword evidence="7 10" id="KW-0808">Transferase</keyword>
<reference evidence="13 14" key="1">
    <citation type="submission" date="2014-06" db="EMBL/GenBank/DDBJ databases">
        <title>The genome of the endonuclear symbiont Nucleicultrix amoebiphila.</title>
        <authorList>
            <person name="Schulz F."/>
            <person name="Horn M."/>
        </authorList>
    </citation>
    <scope>NUCLEOTIDE SEQUENCE [LARGE SCALE GENOMIC DNA]</scope>
    <source>
        <strain evidence="13 14">FS5</strain>
    </source>
</reference>
<dbReference type="Proteomes" id="UP000237351">
    <property type="component" value="Chromosome"/>
</dbReference>
<keyword evidence="5 10" id="KW-0963">Cytoplasm</keyword>
<evidence type="ECO:0000256" key="5">
    <source>
        <dbReference type="ARBA" id="ARBA00022490"/>
    </source>
</evidence>
<comment type="catalytic activity">
    <reaction evidence="1 10">
        <text>D-fructose 6-phosphate + L-glutamine = D-glucosamine 6-phosphate + L-glutamate</text>
        <dbReference type="Rhea" id="RHEA:13237"/>
        <dbReference type="ChEBI" id="CHEBI:29985"/>
        <dbReference type="ChEBI" id="CHEBI:58359"/>
        <dbReference type="ChEBI" id="CHEBI:58725"/>
        <dbReference type="ChEBI" id="CHEBI:61527"/>
        <dbReference type="EC" id="2.6.1.16"/>
    </reaction>
</comment>
<protein>
    <recommendedName>
        <fullName evidence="4 10">Glutamine--fructose-6-phosphate aminotransferase [isomerizing]</fullName>
        <ecNumber evidence="3 10">2.6.1.16</ecNumber>
    </recommendedName>
    <alternativeName>
        <fullName evidence="10">D-fructose-6-phosphate amidotransferase</fullName>
    </alternativeName>
    <alternativeName>
        <fullName evidence="10">GFAT</fullName>
    </alternativeName>
    <alternativeName>
        <fullName evidence="10">Glucosamine-6-phosphate synthase</fullName>
    </alternativeName>
    <alternativeName>
        <fullName evidence="10">Hexosephosphate aminotransferase</fullName>
    </alternativeName>
    <alternativeName>
        <fullName evidence="10">L-glutamine--D-fructose-6-phosphate amidotransferase</fullName>
    </alternativeName>
</protein>
<sequence>MCGIVGIISSTSVVDRLVQGIKRLEYRGYDSTGIATFSHGDLHVRRTPGKIINLEKRLETSPLKGMIGIAHTRWATHGLPNETNAHPHQSDTVALVHNGIIENHDELRRELMQQGVVFNSETDTEVIVHLITYYLQSDTKPLQAVQKALQRLKGAYAIAVLFKDTPDLLIGARHGSPLAIGYGDNEMFLGSDAIALSGLAQEISYLEEGDLAVLSLTSAQIYDVQGTPVKRPIEPAPKGEDLNKGSFEHFMAKEIFEQPDVVRQTLSHYLNVSESHFYFPPLPFHWQDVPKITIVACGTAYYTGVVAKYWFEKVARIPVEVDIASEFRYRMPPLPKNGVALFISQSGETADTLAAFHYAKSQGQHCIGIVNVPKSSLARLVDVCLLTHAGVEIGVASTKAFTTQLTVLSVLALAAAEQRKVITSEEVKDYCAELARLPNTLEKALTLKDEVKSITQDLKHASNALYLGRGTSYAIALEGALKLKEISYIHAEAYAAGEIKHGPIALIDEAMPIIIIAPHDDLFEKTLSNVHEVHARQGRIIFLSDPKGQKAFTLKDTVRVTLPEICSYLSPILYTIPIQLLAYYTAVARGTDVDQPRNLAKSVTVE</sequence>
<dbReference type="InterPro" id="IPR029055">
    <property type="entry name" value="Ntn_hydrolases_N"/>
</dbReference>
<evidence type="ECO:0000256" key="4">
    <source>
        <dbReference type="ARBA" id="ARBA00016090"/>
    </source>
</evidence>
<dbReference type="GO" id="GO:0005975">
    <property type="term" value="P:carbohydrate metabolic process"/>
    <property type="evidence" value="ECO:0007669"/>
    <property type="project" value="UniProtKB-UniRule"/>
</dbReference>
<accession>A0A1W6N6Q7</accession>
<dbReference type="InterPro" id="IPR005855">
    <property type="entry name" value="GFAT"/>
</dbReference>
<dbReference type="PANTHER" id="PTHR10937">
    <property type="entry name" value="GLUCOSAMINE--FRUCTOSE-6-PHOSPHATE AMINOTRANSFERASE, ISOMERIZING"/>
    <property type="match status" value="1"/>
</dbReference>